<feature type="compositionally biased region" description="Polar residues" evidence="1">
    <location>
        <begin position="112"/>
        <end position="121"/>
    </location>
</feature>
<feature type="region of interest" description="Disordered" evidence="1">
    <location>
        <begin position="220"/>
        <end position="268"/>
    </location>
</feature>
<sequence length="465" mass="50384">MNSTVDKDDSESISSNSEAMSISTANTEMLVEEWREKGGEIPGDDDYSVSGSDTENTVEPGMEDWNKLFSHAAEPNSSPDRPWAFYSLRSIENNEELNNTDDAAQEPGEKQPSISTATETGSALGPARWTSSYTVNSRESPESHTLEMLEASHGIQHPGQLDNQHPRDGAASASQPECVSSTLSESTLASIIDNIIATPTAGLKRSKVYIVSRDVDGDKGISSLSCGTPNEVMPKASDNVRPNPCGNTKALNSNEMSGSDSRRDDIRSGDEIRVAGEGLVENGQPTAKEIVQVIQKEDKNNAKELNETQLFVNEATTSSTNPPAATTPPISARSIRNPFANATTSPGSAEFELSQCSNGEMSWERSSAEDCIKLFYDKDQKILASWQGPVDVTIELMEIVSFSRESIPGLEGNSILVLNNKDSSSWKLVLNQSKGSTLPTGMIQSRRFIRQLRNANPDITCLEKV</sequence>
<feature type="region of interest" description="Disordered" evidence="1">
    <location>
        <begin position="94"/>
        <end position="178"/>
    </location>
</feature>
<feature type="compositionally biased region" description="Polar residues" evidence="1">
    <location>
        <begin position="129"/>
        <end position="138"/>
    </location>
</feature>
<dbReference type="EMBL" id="JBANMG010000010">
    <property type="protein sequence ID" value="KAK6948782.1"/>
    <property type="molecule type" value="Genomic_DNA"/>
</dbReference>
<comment type="caution">
    <text evidence="2">The sequence shown here is derived from an EMBL/GenBank/DDBJ whole genome shotgun (WGS) entry which is preliminary data.</text>
</comment>
<accession>A0AAX6M9A4</accession>
<feature type="compositionally biased region" description="Polar residues" evidence="1">
    <location>
        <begin position="245"/>
        <end position="256"/>
    </location>
</feature>
<evidence type="ECO:0000313" key="2">
    <source>
        <dbReference type="EMBL" id="KAK6948782.1"/>
    </source>
</evidence>
<protein>
    <submittedName>
        <fullName evidence="2">Uncharacterized protein</fullName>
    </submittedName>
</protein>
<evidence type="ECO:0000313" key="3">
    <source>
        <dbReference type="Proteomes" id="UP001369815"/>
    </source>
</evidence>
<dbReference type="Proteomes" id="UP001369815">
    <property type="component" value="Unassembled WGS sequence"/>
</dbReference>
<gene>
    <name evidence="2" type="ORF">Daesc_010553</name>
</gene>
<evidence type="ECO:0000256" key="1">
    <source>
        <dbReference type="SAM" id="MobiDB-lite"/>
    </source>
</evidence>
<proteinExistence type="predicted"/>
<dbReference type="AlphaFoldDB" id="A0AAX6M9A4"/>
<feature type="region of interest" description="Disordered" evidence="1">
    <location>
        <begin position="1"/>
        <end position="63"/>
    </location>
</feature>
<organism evidence="2 3">
    <name type="scientific">Daldinia eschscholtzii</name>
    <dbReference type="NCBI Taxonomy" id="292717"/>
    <lineage>
        <taxon>Eukaryota</taxon>
        <taxon>Fungi</taxon>
        <taxon>Dikarya</taxon>
        <taxon>Ascomycota</taxon>
        <taxon>Pezizomycotina</taxon>
        <taxon>Sordariomycetes</taxon>
        <taxon>Xylariomycetidae</taxon>
        <taxon>Xylariales</taxon>
        <taxon>Hypoxylaceae</taxon>
        <taxon>Daldinia</taxon>
    </lineage>
</organism>
<feature type="compositionally biased region" description="Low complexity" evidence="1">
    <location>
        <begin position="12"/>
        <end position="23"/>
    </location>
</feature>
<keyword evidence="3" id="KW-1185">Reference proteome</keyword>
<name>A0AAX6M9A4_9PEZI</name>
<reference evidence="2 3" key="1">
    <citation type="journal article" date="2024" name="Front Chem Biol">
        <title>Unveiling the potential of Daldinia eschscholtzii MFLUCC 19-0629 through bioactivity and bioinformatics studies for enhanced sustainable agriculture production.</title>
        <authorList>
            <person name="Brooks S."/>
            <person name="Weaver J.A."/>
            <person name="Klomchit A."/>
            <person name="Alharthi S.A."/>
            <person name="Onlamun T."/>
            <person name="Nurani R."/>
            <person name="Vong T.K."/>
            <person name="Alberti F."/>
            <person name="Greco C."/>
        </authorList>
    </citation>
    <scope>NUCLEOTIDE SEQUENCE [LARGE SCALE GENOMIC DNA]</scope>
    <source>
        <strain evidence="2">MFLUCC 19-0629</strain>
    </source>
</reference>